<keyword evidence="1" id="KW-1133">Transmembrane helix</keyword>
<dbReference type="EMBL" id="AUXZ01000001">
    <property type="protein sequence ID" value="KZN56589.1"/>
    <property type="molecule type" value="Genomic_DNA"/>
</dbReference>
<proteinExistence type="predicted"/>
<dbReference type="PATRIC" id="fig|1365251.3.peg.103"/>
<gene>
    <name evidence="2" type="ORF">N476_00510</name>
</gene>
<reference evidence="2 3" key="1">
    <citation type="submission" date="2013-07" db="EMBL/GenBank/DDBJ databases">
        <title>Comparative Genomic and Metabolomic Analysis of Twelve Strains of Pseudoalteromonas luteoviolacea.</title>
        <authorList>
            <person name="Vynne N.G."/>
            <person name="Mansson M."/>
            <person name="Gram L."/>
        </authorList>
    </citation>
    <scope>NUCLEOTIDE SEQUENCE [LARGE SCALE GENOMIC DNA]</scope>
    <source>
        <strain evidence="2 3">H33</strain>
    </source>
</reference>
<keyword evidence="1" id="KW-0812">Transmembrane</keyword>
<name>A0A167GV49_9GAMM</name>
<accession>A0A167GV49</accession>
<protein>
    <submittedName>
        <fullName evidence="2">Uncharacterized protein</fullName>
    </submittedName>
</protein>
<organism evidence="2 3">
    <name type="scientific">Pseudoalteromonas luteoviolacea H33</name>
    <dbReference type="NCBI Taxonomy" id="1365251"/>
    <lineage>
        <taxon>Bacteria</taxon>
        <taxon>Pseudomonadati</taxon>
        <taxon>Pseudomonadota</taxon>
        <taxon>Gammaproteobacteria</taxon>
        <taxon>Alteromonadales</taxon>
        <taxon>Pseudoalteromonadaceae</taxon>
        <taxon>Pseudoalteromonas</taxon>
    </lineage>
</organism>
<comment type="caution">
    <text evidence="2">The sequence shown here is derived from an EMBL/GenBank/DDBJ whole genome shotgun (WGS) entry which is preliminary data.</text>
</comment>
<keyword evidence="1" id="KW-0472">Membrane</keyword>
<evidence type="ECO:0000256" key="1">
    <source>
        <dbReference type="SAM" id="Phobius"/>
    </source>
</evidence>
<evidence type="ECO:0000313" key="3">
    <source>
        <dbReference type="Proteomes" id="UP000076503"/>
    </source>
</evidence>
<dbReference type="AlphaFoldDB" id="A0A167GV49"/>
<dbReference type="Proteomes" id="UP000076503">
    <property type="component" value="Unassembled WGS sequence"/>
</dbReference>
<feature type="transmembrane region" description="Helical" evidence="1">
    <location>
        <begin position="79"/>
        <end position="100"/>
    </location>
</feature>
<sequence length="101" mass="11714">MRLQPKSKVDCVLILLIKLSQREKQVIGYRNANCSPCERCGVFLSDELDECPHCKGLSNREALNLKAFRQYEMPKSTRFLRFVMLCLFGLCFVGVVYLFML</sequence>
<evidence type="ECO:0000313" key="2">
    <source>
        <dbReference type="EMBL" id="KZN56589.1"/>
    </source>
</evidence>